<dbReference type="FunFam" id="1.10.10.10:FF:000001">
    <property type="entry name" value="LysR family transcriptional regulator"/>
    <property type="match status" value="1"/>
</dbReference>
<dbReference type="Gene3D" id="1.10.10.10">
    <property type="entry name" value="Winged helix-like DNA-binding domain superfamily/Winged helix DNA-binding domain"/>
    <property type="match status" value="1"/>
</dbReference>
<dbReference type="GO" id="GO:0006351">
    <property type="term" value="P:DNA-templated transcription"/>
    <property type="evidence" value="ECO:0007669"/>
    <property type="project" value="TreeGrafter"/>
</dbReference>
<dbReference type="InterPro" id="IPR000847">
    <property type="entry name" value="LysR_HTH_N"/>
</dbReference>
<feature type="domain" description="HTH lysR-type" evidence="5">
    <location>
        <begin position="1"/>
        <end position="60"/>
    </location>
</feature>
<dbReference type="GO" id="GO:0003700">
    <property type="term" value="F:DNA-binding transcription factor activity"/>
    <property type="evidence" value="ECO:0007669"/>
    <property type="project" value="InterPro"/>
</dbReference>
<reference evidence="6 7" key="1">
    <citation type="submission" date="2018-09" db="EMBL/GenBank/DDBJ databases">
        <title>The draft genome of Acinetobacter spp. strains.</title>
        <authorList>
            <person name="Qin J."/>
            <person name="Feng Y."/>
            <person name="Zong Z."/>
        </authorList>
    </citation>
    <scope>NUCLEOTIDE SEQUENCE [LARGE SCALE GENOMIC DNA]</scope>
    <source>
        <strain evidence="6 7">WCHAc060002</strain>
    </source>
</reference>
<dbReference type="AlphaFoldDB" id="A0A3A8GAU0"/>
<keyword evidence="3" id="KW-0238">DNA-binding</keyword>
<dbReference type="Gene3D" id="3.40.190.10">
    <property type="entry name" value="Periplasmic binding protein-like II"/>
    <property type="match status" value="2"/>
</dbReference>
<keyword evidence="2" id="KW-0805">Transcription regulation</keyword>
<dbReference type="InterPro" id="IPR036390">
    <property type="entry name" value="WH_DNA-bd_sf"/>
</dbReference>
<dbReference type="SUPFAM" id="SSF46785">
    <property type="entry name" value="Winged helix' DNA-binding domain"/>
    <property type="match status" value="1"/>
</dbReference>
<gene>
    <name evidence="6" type="ORF">D7V64_13140</name>
</gene>
<evidence type="ECO:0000256" key="4">
    <source>
        <dbReference type="ARBA" id="ARBA00023163"/>
    </source>
</evidence>
<sequence length="296" mass="33508">MKSTIEELQVFTVIVDSGSIVKVAERLDQTASGISRALQRLESKLNVTLLERTTRKIKLTQEGQLFLAKTRRILNDLAEAEDSLLKLDADTSGLVRVDSAISFILHVIVPLIPEFNARYPHIQIELVNHDQVIDLLEHKADVAIRFGKLNDSSLHAKFIYKSRLCLVASPDYLQQHGHPKNAEELSAHALLGFSQITHMNTWPIQVGGKPLTIRPNIKASNGETIRELAIHGMGIACLSIFMLEKDIAEGRLVQLLDDQIEPHEQLIHAVYYQQEHLPKRVRLFIEYLAEKLQERL</sequence>
<evidence type="ECO:0000256" key="3">
    <source>
        <dbReference type="ARBA" id="ARBA00023125"/>
    </source>
</evidence>
<evidence type="ECO:0000313" key="6">
    <source>
        <dbReference type="EMBL" id="RKG50093.1"/>
    </source>
</evidence>
<protein>
    <submittedName>
        <fullName evidence="6">LysR family transcriptional regulator</fullName>
    </submittedName>
</protein>
<comment type="caution">
    <text evidence="6">The sequence shown here is derived from an EMBL/GenBank/DDBJ whole genome shotgun (WGS) entry which is preliminary data.</text>
</comment>
<name>A0A3A8GAU0_9GAMM</name>
<dbReference type="PROSITE" id="PS50931">
    <property type="entry name" value="HTH_LYSR"/>
    <property type="match status" value="1"/>
</dbReference>
<dbReference type="GO" id="GO:0043565">
    <property type="term" value="F:sequence-specific DNA binding"/>
    <property type="evidence" value="ECO:0007669"/>
    <property type="project" value="TreeGrafter"/>
</dbReference>
<evidence type="ECO:0000256" key="1">
    <source>
        <dbReference type="ARBA" id="ARBA00009437"/>
    </source>
</evidence>
<dbReference type="RefSeq" id="WP_120367992.1">
    <property type="nucleotide sequence ID" value="NZ_RAXZ01000021.1"/>
</dbReference>
<dbReference type="InterPro" id="IPR058163">
    <property type="entry name" value="LysR-type_TF_proteobact-type"/>
</dbReference>
<dbReference type="Pfam" id="PF00126">
    <property type="entry name" value="HTH_1"/>
    <property type="match status" value="1"/>
</dbReference>
<proteinExistence type="inferred from homology"/>
<dbReference type="InterPro" id="IPR005119">
    <property type="entry name" value="LysR_subst-bd"/>
</dbReference>
<evidence type="ECO:0000256" key="2">
    <source>
        <dbReference type="ARBA" id="ARBA00023015"/>
    </source>
</evidence>
<dbReference type="InterPro" id="IPR036388">
    <property type="entry name" value="WH-like_DNA-bd_sf"/>
</dbReference>
<dbReference type="SUPFAM" id="SSF53850">
    <property type="entry name" value="Periplasmic binding protein-like II"/>
    <property type="match status" value="1"/>
</dbReference>
<keyword evidence="4" id="KW-0804">Transcription</keyword>
<dbReference type="PANTHER" id="PTHR30537">
    <property type="entry name" value="HTH-TYPE TRANSCRIPTIONAL REGULATOR"/>
    <property type="match status" value="1"/>
</dbReference>
<organism evidence="6 7">
    <name type="scientific">Acinetobacter cumulans</name>
    <dbReference type="NCBI Taxonomy" id="2136182"/>
    <lineage>
        <taxon>Bacteria</taxon>
        <taxon>Pseudomonadati</taxon>
        <taxon>Pseudomonadota</taxon>
        <taxon>Gammaproteobacteria</taxon>
        <taxon>Moraxellales</taxon>
        <taxon>Moraxellaceae</taxon>
        <taxon>Acinetobacter</taxon>
    </lineage>
</organism>
<dbReference type="PANTHER" id="PTHR30537:SF20">
    <property type="entry name" value="TRANSCRIPTIONAL REGULATORY PROTEIN"/>
    <property type="match status" value="1"/>
</dbReference>
<dbReference type="EMBL" id="RAXZ01000021">
    <property type="protein sequence ID" value="RKG50093.1"/>
    <property type="molecule type" value="Genomic_DNA"/>
</dbReference>
<dbReference type="Proteomes" id="UP000281084">
    <property type="component" value="Unassembled WGS sequence"/>
</dbReference>
<accession>A0A3A8GAU0</accession>
<comment type="similarity">
    <text evidence="1">Belongs to the LysR transcriptional regulatory family.</text>
</comment>
<dbReference type="Pfam" id="PF03466">
    <property type="entry name" value="LysR_substrate"/>
    <property type="match status" value="1"/>
</dbReference>
<evidence type="ECO:0000313" key="7">
    <source>
        <dbReference type="Proteomes" id="UP000281084"/>
    </source>
</evidence>
<evidence type="ECO:0000259" key="5">
    <source>
        <dbReference type="PROSITE" id="PS50931"/>
    </source>
</evidence>